<dbReference type="Pfam" id="PF13657">
    <property type="entry name" value="Couple_hipA"/>
    <property type="match status" value="1"/>
</dbReference>
<evidence type="ECO:0000259" key="2">
    <source>
        <dbReference type="Pfam" id="PF13657"/>
    </source>
</evidence>
<protein>
    <submittedName>
        <fullName evidence="3">HipA N-terminal domain-containing protein</fullName>
    </submittedName>
</protein>
<gene>
    <name evidence="3" type="ORF">ACFORL_02950</name>
</gene>
<dbReference type="EMBL" id="JBHSAB010000002">
    <property type="protein sequence ID" value="MFC3908037.1"/>
    <property type="molecule type" value="Genomic_DNA"/>
</dbReference>
<dbReference type="Proteomes" id="UP001595758">
    <property type="component" value="Unassembled WGS sequence"/>
</dbReference>
<feature type="region of interest" description="Disordered" evidence="1">
    <location>
        <begin position="1"/>
        <end position="23"/>
    </location>
</feature>
<proteinExistence type="predicted"/>
<organism evidence="3 4">
    <name type="scientific">Legionella dresdenensis</name>
    <dbReference type="NCBI Taxonomy" id="450200"/>
    <lineage>
        <taxon>Bacteria</taxon>
        <taxon>Pseudomonadati</taxon>
        <taxon>Pseudomonadota</taxon>
        <taxon>Gammaproteobacteria</taxon>
        <taxon>Legionellales</taxon>
        <taxon>Legionellaceae</taxon>
        <taxon>Legionella</taxon>
    </lineage>
</organism>
<sequence>MPLNSHQAQPEVTQDRYPGYTNKNGDNLPPFFAGLLPERRRLNALINKSKTLKDNLFSMFADL</sequence>
<comment type="caution">
    <text evidence="3">The sequence shown here is derived from an EMBL/GenBank/DDBJ whole genome shotgun (WGS) entry which is preliminary data.</text>
</comment>
<evidence type="ECO:0000313" key="3">
    <source>
        <dbReference type="EMBL" id="MFC3908037.1"/>
    </source>
</evidence>
<keyword evidence="4" id="KW-1185">Reference proteome</keyword>
<reference evidence="4" key="1">
    <citation type="journal article" date="2019" name="Int. J. Syst. Evol. Microbiol.">
        <title>The Global Catalogue of Microorganisms (GCM) 10K type strain sequencing project: providing services to taxonomists for standard genome sequencing and annotation.</title>
        <authorList>
            <consortium name="The Broad Institute Genomics Platform"/>
            <consortium name="The Broad Institute Genome Sequencing Center for Infectious Disease"/>
            <person name="Wu L."/>
            <person name="Ma J."/>
        </authorList>
    </citation>
    <scope>NUCLEOTIDE SEQUENCE [LARGE SCALE GENOMIC DNA]</scope>
    <source>
        <strain evidence="4">CCUG 59858</strain>
    </source>
</reference>
<evidence type="ECO:0000313" key="4">
    <source>
        <dbReference type="Proteomes" id="UP001595758"/>
    </source>
</evidence>
<name>A0ABV8CD62_9GAMM</name>
<accession>A0ABV8CD62</accession>
<feature type="domain" description="HipA N-terminal subdomain 1" evidence="2">
    <location>
        <begin position="17"/>
        <end position="61"/>
    </location>
</feature>
<dbReference type="InterPro" id="IPR017508">
    <property type="entry name" value="HipA_N1"/>
</dbReference>
<evidence type="ECO:0000256" key="1">
    <source>
        <dbReference type="SAM" id="MobiDB-lite"/>
    </source>
</evidence>
<feature type="compositionally biased region" description="Polar residues" evidence="1">
    <location>
        <begin position="1"/>
        <end position="12"/>
    </location>
</feature>
<dbReference type="RefSeq" id="WP_382341116.1">
    <property type="nucleotide sequence ID" value="NZ_JBHSAB010000002.1"/>
</dbReference>